<feature type="region of interest" description="Disordered" evidence="1">
    <location>
        <begin position="218"/>
        <end position="281"/>
    </location>
</feature>
<dbReference type="Pfam" id="PF06674">
    <property type="entry name" value="DUF1176"/>
    <property type="match status" value="1"/>
</dbReference>
<feature type="region of interest" description="Disordered" evidence="1">
    <location>
        <begin position="322"/>
        <end position="347"/>
    </location>
</feature>
<keyword evidence="3" id="KW-1185">Reference proteome</keyword>
<proteinExistence type="predicted"/>
<feature type="compositionally biased region" description="Pro residues" evidence="1">
    <location>
        <begin position="231"/>
        <end position="243"/>
    </location>
</feature>
<dbReference type="Proteomes" id="UP000298588">
    <property type="component" value="Chromosome"/>
</dbReference>
<accession>A0A4D7QID6</accession>
<dbReference type="AlphaFoldDB" id="A0A4D7QID6"/>
<reference evidence="2 3" key="1">
    <citation type="submission" date="2019-04" db="EMBL/GenBank/DDBJ databases">
        <title>Phreatobacter aquaticus sp. nov.</title>
        <authorList>
            <person name="Choi A."/>
            <person name="Baek K."/>
        </authorList>
    </citation>
    <scope>NUCLEOTIDE SEQUENCE [LARGE SCALE GENOMIC DNA]</scope>
    <source>
        <strain evidence="2 3">NMCR1094</strain>
    </source>
</reference>
<organism evidence="2 3">
    <name type="scientific">Phreatobacter aquaticus</name>
    <dbReference type="NCBI Taxonomy" id="2570229"/>
    <lineage>
        <taxon>Bacteria</taxon>
        <taxon>Pseudomonadati</taxon>
        <taxon>Pseudomonadota</taxon>
        <taxon>Alphaproteobacteria</taxon>
        <taxon>Hyphomicrobiales</taxon>
        <taxon>Phreatobacteraceae</taxon>
        <taxon>Phreatobacter</taxon>
    </lineage>
</organism>
<dbReference type="OrthoDB" id="330924at2"/>
<protein>
    <submittedName>
        <fullName evidence="2">DUF1176 domain-containing protein</fullName>
    </submittedName>
</protein>
<evidence type="ECO:0000313" key="3">
    <source>
        <dbReference type="Proteomes" id="UP000298588"/>
    </source>
</evidence>
<feature type="compositionally biased region" description="Low complexity" evidence="1">
    <location>
        <begin position="221"/>
        <end position="230"/>
    </location>
</feature>
<sequence length="406" mass="43312">MPGPPARAFHPVSCVSAQACREPARGAQSKPSLPIAGVSPELPMLRRLVLPALFASALSVPTLAGELGTQREFRNWLASCDNVRSCQAVSLKPDSDDTAWVLRLQRDGTASAPVQLSILPTDGEPGPGTRLVIAHAGRPIATLAVGRGMAIVDEVLVIQDRAAIQAVLSAARTAESLDLRFDPAIPADKPVQTISLAGISAALLWIDEQQQRVGTTTALVRPGSRPASAVPAPPALPPAPPERSQPAGSSKPVSDAARQAMEQHSQSYCERDDRSPDTEGATAIPLGGTLLLASVRCFSGAYNFSRAFFLLEDGPQPVIRPALFPRPHRDATPDDPQSPDNVLTNGEPDEVSAAVSYYAKGRGLGDCGDLGTWQWDGRAFQPIVYRRMPVCRGIPAYHWPLLYRTR</sequence>
<gene>
    <name evidence="2" type="ORF">E8L99_12095</name>
</gene>
<dbReference type="InterPro" id="IPR009560">
    <property type="entry name" value="DUF1176"/>
</dbReference>
<name>A0A4D7QID6_9HYPH</name>
<evidence type="ECO:0000313" key="2">
    <source>
        <dbReference type="EMBL" id="QCK86441.1"/>
    </source>
</evidence>
<dbReference type="EMBL" id="CP039865">
    <property type="protein sequence ID" value="QCK86441.1"/>
    <property type="molecule type" value="Genomic_DNA"/>
</dbReference>
<dbReference type="PROSITE" id="PS51257">
    <property type="entry name" value="PROKAR_LIPOPROTEIN"/>
    <property type="match status" value="1"/>
</dbReference>
<dbReference type="KEGG" id="paqt:E8L99_12095"/>
<evidence type="ECO:0000256" key="1">
    <source>
        <dbReference type="SAM" id="MobiDB-lite"/>
    </source>
</evidence>